<gene>
    <name evidence="1" type="ORF">SY89_03351</name>
</gene>
<dbReference type="Proteomes" id="UP000050535">
    <property type="component" value="Unassembled WGS sequence"/>
</dbReference>
<protein>
    <submittedName>
        <fullName evidence="1">Uncharacterized protein</fullName>
    </submittedName>
</protein>
<organism evidence="1 2">
    <name type="scientific">Halolamina pelagica</name>
    <dbReference type="NCBI Taxonomy" id="699431"/>
    <lineage>
        <taxon>Archaea</taxon>
        <taxon>Methanobacteriati</taxon>
        <taxon>Methanobacteriota</taxon>
        <taxon>Stenosarchaea group</taxon>
        <taxon>Halobacteria</taxon>
        <taxon>Halobacteriales</taxon>
        <taxon>Haloferacaceae</taxon>
    </lineage>
</organism>
<accession>A0A0P7GUF6</accession>
<dbReference type="STRING" id="699431.SY89_03351"/>
<dbReference type="RefSeq" id="WP_054584898.1">
    <property type="nucleotide sequence ID" value="NZ_LGUC01000002.1"/>
</dbReference>
<keyword evidence="2" id="KW-1185">Reference proteome</keyword>
<dbReference type="InterPro" id="IPR048925">
    <property type="entry name" value="RdfA"/>
</dbReference>
<reference evidence="2" key="1">
    <citation type="submission" date="2013-11" db="EMBL/GenBank/DDBJ databases">
        <authorList>
            <person name="Hoang H.T."/>
            <person name="Killian M.L."/>
            <person name="Madson D.M."/>
            <person name="Arruda P.H.E."/>
            <person name="Sun D."/>
            <person name="Schwartz K.J."/>
            <person name="Yoon K."/>
        </authorList>
    </citation>
    <scope>NUCLEOTIDE SEQUENCE [LARGE SCALE GENOMIC DNA]</scope>
    <source>
        <strain evidence="2">CDK2</strain>
    </source>
</reference>
<dbReference type="OrthoDB" id="304916at2157"/>
<dbReference type="Pfam" id="PF21811">
    <property type="entry name" value="RdfA"/>
    <property type="match status" value="1"/>
</dbReference>
<evidence type="ECO:0000313" key="1">
    <source>
        <dbReference type="EMBL" id="KPN29117.1"/>
    </source>
</evidence>
<sequence>MSDHGCKVCRVLDDRGLGRLDDELVGRWHGESGERMGYRRLADWLNATLLRREMERAGVATGGGEARSRYDRLTGDDEATAAAVTDLLRREGVAVDALRDDFVSYSVVRTHLRDCLDEEREPAPPAEWEADRLEQLATYTAAEASDAVRSLVNKGELEAGGDIEPEVTIRVSCSDCGAAVPIDDALAAGAFCDCPE</sequence>
<dbReference type="AlphaFoldDB" id="A0A0P7GUF6"/>
<dbReference type="EMBL" id="LGUC01000002">
    <property type="protein sequence ID" value="KPN29117.1"/>
    <property type="molecule type" value="Genomic_DNA"/>
</dbReference>
<evidence type="ECO:0000313" key="2">
    <source>
        <dbReference type="Proteomes" id="UP000050535"/>
    </source>
</evidence>
<comment type="caution">
    <text evidence="1">The sequence shown here is derived from an EMBL/GenBank/DDBJ whole genome shotgun (WGS) entry which is preliminary data.</text>
</comment>
<name>A0A0P7GUF6_9EURY</name>
<proteinExistence type="predicted"/>